<evidence type="ECO:0000313" key="6">
    <source>
        <dbReference type="RefSeq" id="XP_041430962.1"/>
    </source>
</evidence>
<feature type="domain" description="Myb-like" evidence="2">
    <location>
        <begin position="794"/>
        <end position="863"/>
    </location>
</feature>
<feature type="compositionally biased region" description="Polar residues" evidence="1">
    <location>
        <begin position="150"/>
        <end position="166"/>
    </location>
</feature>
<dbReference type="PANTHER" id="PTHR46760">
    <property type="entry name" value="TRANSCRIPTION TERMINATION FACTOR 1"/>
    <property type="match status" value="1"/>
</dbReference>
<dbReference type="PROSITE" id="PS50090">
    <property type="entry name" value="MYB_LIKE"/>
    <property type="match status" value="1"/>
</dbReference>
<name>A0A1L8F1B6_XENLA</name>
<feature type="compositionally biased region" description="Basic residues" evidence="1">
    <location>
        <begin position="516"/>
        <end position="525"/>
    </location>
</feature>
<keyword evidence="3" id="KW-1185">Reference proteome</keyword>
<dbReference type="InterPro" id="IPR001005">
    <property type="entry name" value="SANT/Myb"/>
</dbReference>
<evidence type="ECO:0000256" key="1">
    <source>
        <dbReference type="SAM" id="MobiDB-lite"/>
    </source>
</evidence>
<dbReference type="STRING" id="8355.A0A1L8F1B6"/>
<feature type="compositionally biased region" description="Polar residues" evidence="1">
    <location>
        <begin position="303"/>
        <end position="317"/>
    </location>
</feature>
<sequence>MEEAAQMSHQLSSGYPSQDFYDHPEKLKNKKKGKKHSKVAAENTCIDAEVAGSENVSSTPHKRKNKNKNPVDSGLDYYSALTGTSDGDPNVSLHGLEKSAKKKHFRHRDLSPSVLVPASPSDFGDVSSQERTDLEDLLPVKKKKKHRHQTVSQEESSYQAISSYTGDTLIPMQSELEDPLKPKKKKKKHEYQDRSHNKDGLSEECDSPDTHRKSKKKKHDKYTEETTAMAGQVEISNMEDERETLEMAVKKKKKKVREGNSSTSVLMDTGDTTLAEQTDPEKPPMFKKKKKKHTHKMLDDENTPQSTGMISTASAASTPKRKRGQEQSDEIMESNMVEPNGDTVLTKEITHTLSKRKKKISTDTTYSYHGLSMEPEKSLDSLETPPRKKKKHSEHKDSSSGILSSFSYAGGTSIVEQTDSEDPQAFQEKKKKKHRDRSKMLEEKGLLMELSDHDVPIVAKKKKKKNHEYTVLLNERNDKSGNLVGDNLKKQLEQECSADLREYAEPEPCGLTLSVSKKKSKKHKRSEMEREDQRLVESHSINDEIEEPQEENFSTPSSTERRESMMESQENPSETEHESQPVCNTDEGIGDQGTNATDSRIDSAVEAVLEIKRQRKVRSYPLLRQKDLELLKEYFPYLEKRKYSTIECIVREDLERVRAAKMKGIPFMTGRFTTEENQRLEQNVMEFQALTGISSGDKLFNSFKYPEEKAMIERVKRMFYFRRRIAEGIPRTTSEVCIRGAKMFDFTSTKGLYSKDEVEQLKRHIEVHGNKWKKIAPLMGRNNVTLQLKASQLRRETNSGTWSTVETNKLIDAIKHFVVKPDKGPLDTIPKCDVYTGIPWVQVEEKVETRNWSQCKIKWSNILLLRMNNGVNVFKGASGAEIKINMIKWLHDHGPAESGQIQWEVLADVLGNIPPLLLQNKFVYLKMHYVPDYHSLTHQEILHHLYTETVPQLEENLVPSISQQEDDIQPVVEKRDSYLINEIFCEYISKEQEDELYAGKKEETRAKAKMR</sequence>
<dbReference type="SMART" id="SM00717">
    <property type="entry name" value="SANT"/>
    <property type="match status" value="2"/>
</dbReference>
<dbReference type="RefSeq" id="XP_041430959.1">
    <property type="nucleotide sequence ID" value="XM_041575025.1"/>
</dbReference>
<accession>A0A1L8F1B6</accession>
<feature type="compositionally biased region" description="Polar residues" evidence="1">
    <location>
        <begin position="259"/>
        <end position="276"/>
    </location>
</feature>
<dbReference type="Gene3D" id="1.10.10.60">
    <property type="entry name" value="Homeodomain-like"/>
    <property type="match status" value="2"/>
</dbReference>
<dbReference type="Proteomes" id="UP000186698">
    <property type="component" value="Chromosome 8S"/>
</dbReference>
<feature type="compositionally biased region" description="Basic residues" evidence="1">
    <location>
        <begin position="28"/>
        <end position="38"/>
    </location>
</feature>
<evidence type="ECO:0000313" key="3">
    <source>
        <dbReference type="Proteomes" id="UP000186698"/>
    </source>
</evidence>
<proteinExistence type="predicted"/>
<dbReference type="InterPro" id="IPR053078">
    <property type="entry name" value="TTF1-like"/>
</dbReference>
<feature type="compositionally biased region" description="Basic and acidic residues" evidence="1">
    <location>
        <begin position="526"/>
        <end position="542"/>
    </location>
</feature>
<feature type="region of interest" description="Disordered" evidence="1">
    <location>
        <begin position="513"/>
        <end position="599"/>
    </location>
</feature>
<dbReference type="GO" id="GO:0003682">
    <property type="term" value="F:chromatin binding"/>
    <property type="evidence" value="ECO:0000318"/>
    <property type="project" value="GO_Central"/>
</dbReference>
<reference evidence="4 5" key="1">
    <citation type="submission" date="2025-04" db="UniProtKB">
        <authorList>
            <consortium name="RefSeq"/>
        </authorList>
    </citation>
    <scope>IDENTIFICATION</scope>
    <source>
        <strain evidence="4 5">J_2021</strain>
        <tissue evidence="4 5">Erythrocytes</tissue>
    </source>
</reference>
<evidence type="ECO:0000259" key="2">
    <source>
        <dbReference type="PROSITE" id="PS50090"/>
    </source>
</evidence>
<dbReference type="GO" id="GO:0005730">
    <property type="term" value="C:nucleolus"/>
    <property type="evidence" value="ECO:0000318"/>
    <property type="project" value="GO_Central"/>
</dbReference>
<dbReference type="CDD" id="cd00167">
    <property type="entry name" value="SANT"/>
    <property type="match status" value="1"/>
</dbReference>
<dbReference type="RefSeq" id="XP_041430961.1">
    <property type="nucleotide sequence ID" value="XM_041575027.1"/>
</dbReference>
<protein>
    <submittedName>
        <fullName evidence="4 5">Transcription termination factor 1 isoform X1</fullName>
    </submittedName>
</protein>
<dbReference type="OMA" id="MSFRSDT"/>
<feature type="region of interest" description="Disordered" evidence="1">
    <location>
        <begin position="1"/>
        <end position="439"/>
    </location>
</feature>
<dbReference type="RefSeq" id="XP_041430962.1">
    <property type="nucleotide sequence ID" value="XM_041575028.1"/>
</dbReference>
<evidence type="ECO:0000313" key="5">
    <source>
        <dbReference type="RefSeq" id="XP_041430961.1"/>
    </source>
</evidence>
<feature type="compositionally biased region" description="Basic residues" evidence="1">
    <location>
        <begin position="285"/>
        <end position="295"/>
    </location>
</feature>
<organism evidence="3 5">
    <name type="scientific">Xenopus laevis</name>
    <name type="common">African clawed frog</name>
    <dbReference type="NCBI Taxonomy" id="8355"/>
    <lineage>
        <taxon>Eukaryota</taxon>
        <taxon>Metazoa</taxon>
        <taxon>Chordata</taxon>
        <taxon>Craniata</taxon>
        <taxon>Vertebrata</taxon>
        <taxon>Euteleostomi</taxon>
        <taxon>Amphibia</taxon>
        <taxon>Batrachia</taxon>
        <taxon>Anura</taxon>
        <taxon>Pipoidea</taxon>
        <taxon>Pipidae</taxon>
        <taxon>Xenopodinae</taxon>
        <taxon>Xenopus</taxon>
        <taxon>Xenopus</taxon>
    </lineage>
</organism>
<feature type="compositionally biased region" description="Polar residues" evidence="1">
    <location>
        <begin position="7"/>
        <end position="16"/>
    </location>
</feature>
<feature type="compositionally biased region" description="Basic residues" evidence="1">
    <location>
        <begin position="140"/>
        <end position="149"/>
    </location>
</feature>
<evidence type="ECO:0000313" key="4">
    <source>
        <dbReference type="RefSeq" id="XP_041430959.1"/>
    </source>
</evidence>
<dbReference type="OrthoDB" id="5812619at2759"/>
<dbReference type="KEGG" id="xla:108699934"/>
<feature type="compositionally biased region" description="Low complexity" evidence="1">
    <location>
        <begin position="111"/>
        <end position="121"/>
    </location>
</feature>
<dbReference type="PANTHER" id="PTHR46760:SF1">
    <property type="entry name" value="TRANSCRIPTION TERMINATION FACTOR 1"/>
    <property type="match status" value="1"/>
</dbReference>
<dbReference type="Bgee" id="108699934">
    <property type="expression patterns" value="Expressed in gastrula and 19 other cell types or tissues"/>
</dbReference>
<gene>
    <name evidence="4 5 6" type="primary">LOC108699934</name>
</gene>
<dbReference type="AlphaFoldDB" id="A0A1L8F1B6"/>
<feature type="compositionally biased region" description="Basic and acidic residues" evidence="1">
    <location>
        <begin position="190"/>
        <end position="201"/>
    </location>
</feature>
<dbReference type="GO" id="GO:0006363">
    <property type="term" value="P:termination of RNA polymerase I transcription"/>
    <property type="evidence" value="ECO:0000318"/>
    <property type="project" value="GO_Central"/>
</dbReference>
<dbReference type="PaxDb" id="8355-A0A1L8F1B6"/>
<dbReference type="GeneID" id="108699934"/>